<dbReference type="CDD" id="cd00610">
    <property type="entry name" value="OAT_like"/>
    <property type="match status" value="1"/>
</dbReference>
<comment type="catalytic activity">
    <reaction evidence="8">
        <text>L-2,4-diaminobutanoate + 2-oxoglutarate = L-aspartate 4-semialdehyde + L-glutamate</text>
        <dbReference type="Rhea" id="RHEA:11160"/>
        <dbReference type="ChEBI" id="CHEBI:16810"/>
        <dbReference type="ChEBI" id="CHEBI:29985"/>
        <dbReference type="ChEBI" id="CHEBI:58761"/>
        <dbReference type="ChEBI" id="CHEBI:537519"/>
        <dbReference type="EC" id="2.6.1.76"/>
    </reaction>
</comment>
<comment type="similarity">
    <text evidence="3 9">Belongs to the class-III pyridoxal-phosphate-dependent aminotransferase family.</text>
</comment>
<dbReference type="Proteomes" id="UP000290849">
    <property type="component" value="Unassembled WGS sequence"/>
</dbReference>
<dbReference type="Gene3D" id="3.40.640.10">
    <property type="entry name" value="Type I PLP-dependent aspartate aminotransferase-like (Major domain)"/>
    <property type="match status" value="1"/>
</dbReference>
<dbReference type="PROSITE" id="PS00600">
    <property type="entry name" value="AA_TRANSFER_CLASS_3"/>
    <property type="match status" value="1"/>
</dbReference>
<dbReference type="InterPro" id="IPR015421">
    <property type="entry name" value="PyrdxlP-dep_Trfase_major"/>
</dbReference>
<dbReference type="Pfam" id="PF00202">
    <property type="entry name" value="Aminotran_3"/>
    <property type="match status" value="1"/>
</dbReference>
<evidence type="ECO:0000256" key="9">
    <source>
        <dbReference type="RuleBase" id="RU003560"/>
    </source>
</evidence>
<evidence type="ECO:0000256" key="6">
    <source>
        <dbReference type="ARBA" id="ARBA00022576"/>
    </source>
</evidence>
<reference evidence="10 11" key="1">
    <citation type="journal article" date="2017" name="Int. J. Syst. Evol. Microbiol.">
        <title>Achromobacter aloeverae sp. nov., isolated from the root of Aloe vera (L.) Burm.f.</title>
        <authorList>
            <person name="Kuncharoen N."/>
            <person name="Muramatsu Y."/>
            <person name="Shibata C."/>
            <person name="Kamakura Y."/>
            <person name="Nakagawa Y."/>
            <person name="Tanasupawat S."/>
        </authorList>
    </citation>
    <scope>NUCLEOTIDE SEQUENCE [LARGE SCALE GENOMIC DNA]</scope>
    <source>
        <strain evidence="10 11">AVA-1</strain>
    </source>
</reference>
<evidence type="ECO:0000256" key="4">
    <source>
        <dbReference type="ARBA" id="ARBA00013155"/>
    </source>
</evidence>
<keyword evidence="11" id="KW-1185">Reference proteome</keyword>
<evidence type="ECO:0000313" key="11">
    <source>
        <dbReference type="Proteomes" id="UP000290849"/>
    </source>
</evidence>
<dbReference type="InterPro" id="IPR015424">
    <property type="entry name" value="PyrdxlP-dep_Trfase"/>
</dbReference>
<evidence type="ECO:0000313" key="10">
    <source>
        <dbReference type="EMBL" id="RXN90286.1"/>
    </source>
</evidence>
<evidence type="ECO:0000256" key="5">
    <source>
        <dbReference type="ARBA" id="ARBA00014798"/>
    </source>
</evidence>
<dbReference type="EMBL" id="PYAL01000003">
    <property type="protein sequence ID" value="RXN90286.1"/>
    <property type="molecule type" value="Genomic_DNA"/>
</dbReference>
<evidence type="ECO:0000256" key="1">
    <source>
        <dbReference type="ARBA" id="ARBA00001933"/>
    </source>
</evidence>
<dbReference type="GO" id="GO:0030170">
    <property type="term" value="F:pyridoxal phosphate binding"/>
    <property type="evidence" value="ECO:0007669"/>
    <property type="project" value="InterPro"/>
</dbReference>
<dbReference type="FunFam" id="3.40.640.10:FF:000004">
    <property type="entry name" value="Acetylornithine aminotransferase"/>
    <property type="match status" value="1"/>
</dbReference>
<dbReference type="EC" id="2.6.1.76" evidence="4"/>
<dbReference type="RefSeq" id="WP_129150720.1">
    <property type="nucleotide sequence ID" value="NZ_JBHSDO010000014.1"/>
</dbReference>
<evidence type="ECO:0000256" key="3">
    <source>
        <dbReference type="ARBA" id="ARBA00008954"/>
    </source>
</evidence>
<dbReference type="OrthoDB" id="3398487at2"/>
<dbReference type="InterPro" id="IPR049704">
    <property type="entry name" value="Aminotrans_3_PPA_site"/>
</dbReference>
<keyword evidence="10" id="KW-0808">Transferase</keyword>
<dbReference type="PANTHER" id="PTHR43094:SF1">
    <property type="entry name" value="AMINOTRANSFERASE CLASS-III"/>
    <property type="match status" value="1"/>
</dbReference>
<evidence type="ECO:0000256" key="8">
    <source>
        <dbReference type="ARBA" id="ARBA00049111"/>
    </source>
</evidence>
<evidence type="ECO:0000256" key="7">
    <source>
        <dbReference type="ARBA" id="ARBA00022898"/>
    </source>
</evidence>
<sequence length="457" mass="49150">MPTTEYVFNPRTTDVLIKQPLGAKLPVVDHAKGVYIHAKDGRDYLDGSGGAMTVSIGHGVREVLDAMRAQAERVCFTYRSHFTSDAAEALAQALVDLAPEGLTHAFFVNSGSEATELALRTAQQYWRDRGRPGKTHVLGRAISYHGMTMGALSMSGHDARRADYGNLLHTFAVAPPPYPYRFPLSGADAEGHGAMVWDRILREYGADKVAAIIVEPVVGAAGGALAPPVGYLRALREICDRHDVLLISDEVITGMGRTGTWFACAQDGIAPDMIATGKGMTSGYTPMGAVLFHERIIQAFGDNGKTVPFGHTFSANPLSAATCLAVVNYMRDHKVLDNVAPRAAQLEAGLRRLAARLPWMADVRGRGLLWGFEFVTDPEKKTPPDPALNANVRFTAHCMRAGLIVYTAGIAPLNNATLIAPPLVITEMEMDDLLARLEKGLLSFGAEMGYAMGYAAG</sequence>
<dbReference type="PIRSF" id="PIRSF000521">
    <property type="entry name" value="Transaminase_4ab_Lys_Orn"/>
    <property type="match status" value="1"/>
</dbReference>
<dbReference type="Gene3D" id="3.90.1150.10">
    <property type="entry name" value="Aspartate Aminotransferase, domain 1"/>
    <property type="match status" value="1"/>
</dbReference>
<gene>
    <name evidence="10" type="ORF">C7R54_12250</name>
</gene>
<protein>
    <recommendedName>
        <fullName evidence="5">Diaminobutyrate--2-oxoglutarate transaminase</fullName>
        <ecNumber evidence="4">2.6.1.76</ecNumber>
    </recommendedName>
</protein>
<keyword evidence="6 10" id="KW-0032">Aminotransferase</keyword>
<evidence type="ECO:0000256" key="2">
    <source>
        <dbReference type="ARBA" id="ARBA00004946"/>
    </source>
</evidence>
<name>A0A4Q1HJL3_9BURK</name>
<dbReference type="AlphaFoldDB" id="A0A4Q1HJL3"/>
<dbReference type="GO" id="GO:0045303">
    <property type="term" value="F:diaminobutyrate-2-oxoglutarate transaminase activity"/>
    <property type="evidence" value="ECO:0007669"/>
    <property type="project" value="UniProtKB-EC"/>
</dbReference>
<dbReference type="InterPro" id="IPR005814">
    <property type="entry name" value="Aminotrans_3"/>
</dbReference>
<keyword evidence="7 9" id="KW-0663">Pyridoxal phosphate</keyword>
<comment type="caution">
    <text evidence="10">The sequence shown here is derived from an EMBL/GenBank/DDBJ whole genome shotgun (WGS) entry which is preliminary data.</text>
</comment>
<dbReference type="InterPro" id="IPR015422">
    <property type="entry name" value="PyrdxlP-dep_Trfase_small"/>
</dbReference>
<proteinExistence type="inferred from homology"/>
<dbReference type="PANTHER" id="PTHR43094">
    <property type="entry name" value="AMINOTRANSFERASE"/>
    <property type="match status" value="1"/>
</dbReference>
<comment type="cofactor">
    <cofactor evidence="1">
        <name>pyridoxal 5'-phosphate</name>
        <dbReference type="ChEBI" id="CHEBI:597326"/>
    </cofactor>
</comment>
<accession>A0A4Q1HJL3</accession>
<comment type="pathway">
    <text evidence="2">Amine and polyamine biosynthesis; ectoine biosynthesis; L-ectoine from L-aspartate 4-semialdehyde: step 1/3.</text>
</comment>
<dbReference type="SUPFAM" id="SSF53383">
    <property type="entry name" value="PLP-dependent transferases"/>
    <property type="match status" value="1"/>
</dbReference>
<organism evidence="10 11">
    <name type="scientific">Achromobacter aloeverae</name>
    <dbReference type="NCBI Taxonomy" id="1750518"/>
    <lineage>
        <taxon>Bacteria</taxon>
        <taxon>Pseudomonadati</taxon>
        <taxon>Pseudomonadota</taxon>
        <taxon>Betaproteobacteria</taxon>
        <taxon>Burkholderiales</taxon>
        <taxon>Alcaligenaceae</taxon>
        <taxon>Achromobacter</taxon>
    </lineage>
</organism>